<evidence type="ECO:0000313" key="3">
    <source>
        <dbReference type="EMBL" id="KAG0727356.1"/>
    </source>
</evidence>
<dbReference type="SUPFAM" id="SSF52833">
    <property type="entry name" value="Thioredoxin-like"/>
    <property type="match status" value="1"/>
</dbReference>
<dbReference type="OrthoDB" id="422574at2759"/>
<name>A0A8J4YQY1_CHIOP</name>
<dbReference type="PROSITE" id="PS50404">
    <property type="entry name" value="GST_NTER"/>
    <property type="match status" value="1"/>
</dbReference>
<dbReference type="Pfam" id="PF02798">
    <property type="entry name" value="GST_N"/>
    <property type="match status" value="1"/>
</dbReference>
<dbReference type="InterPro" id="IPR040079">
    <property type="entry name" value="Glutathione_S-Trfase"/>
</dbReference>
<dbReference type="SUPFAM" id="SSF47616">
    <property type="entry name" value="GST C-terminal domain-like"/>
    <property type="match status" value="1"/>
</dbReference>
<dbReference type="InterPro" id="IPR036282">
    <property type="entry name" value="Glutathione-S-Trfase_C_sf"/>
</dbReference>
<dbReference type="SFLD" id="SFLDS00019">
    <property type="entry name" value="Glutathione_Transferase_(cytos"/>
    <property type="match status" value="1"/>
</dbReference>
<comment type="caution">
    <text evidence="3">The sequence shown here is derived from an EMBL/GenBank/DDBJ whole genome shotgun (WGS) entry which is preliminary data.</text>
</comment>
<dbReference type="InterPro" id="IPR051369">
    <property type="entry name" value="GST_Theta"/>
</dbReference>
<dbReference type="InterPro" id="IPR004045">
    <property type="entry name" value="Glutathione_S-Trfase_N"/>
</dbReference>
<gene>
    <name evidence="3" type="primary">Gstt4</name>
    <name evidence="3" type="ORF">GWK47_034834</name>
</gene>
<dbReference type="EMBL" id="JACEEZ010003458">
    <property type="protein sequence ID" value="KAG0727356.1"/>
    <property type="molecule type" value="Genomic_DNA"/>
</dbReference>
<protein>
    <submittedName>
        <fullName evidence="3">Glutathione S-transferase theta-4</fullName>
    </submittedName>
</protein>
<dbReference type="GO" id="GO:0005737">
    <property type="term" value="C:cytoplasm"/>
    <property type="evidence" value="ECO:0007669"/>
    <property type="project" value="TreeGrafter"/>
</dbReference>
<evidence type="ECO:0000256" key="1">
    <source>
        <dbReference type="RuleBase" id="RU003494"/>
    </source>
</evidence>
<keyword evidence="4" id="KW-1185">Reference proteome</keyword>
<dbReference type="Gene3D" id="1.20.1050.10">
    <property type="match status" value="1"/>
</dbReference>
<dbReference type="PANTHER" id="PTHR43917:SF8">
    <property type="entry name" value="GH16740P-RELATED"/>
    <property type="match status" value="1"/>
</dbReference>
<organism evidence="3 4">
    <name type="scientific">Chionoecetes opilio</name>
    <name type="common">Atlantic snow crab</name>
    <name type="synonym">Cancer opilio</name>
    <dbReference type="NCBI Taxonomy" id="41210"/>
    <lineage>
        <taxon>Eukaryota</taxon>
        <taxon>Metazoa</taxon>
        <taxon>Ecdysozoa</taxon>
        <taxon>Arthropoda</taxon>
        <taxon>Crustacea</taxon>
        <taxon>Multicrustacea</taxon>
        <taxon>Malacostraca</taxon>
        <taxon>Eumalacostraca</taxon>
        <taxon>Eucarida</taxon>
        <taxon>Decapoda</taxon>
        <taxon>Pleocyemata</taxon>
        <taxon>Brachyura</taxon>
        <taxon>Eubrachyura</taxon>
        <taxon>Majoidea</taxon>
        <taxon>Majidae</taxon>
        <taxon>Chionoecetes</taxon>
    </lineage>
</organism>
<proteinExistence type="inferred from homology"/>
<dbReference type="Pfam" id="PF00043">
    <property type="entry name" value="GST_C"/>
    <property type="match status" value="1"/>
</dbReference>
<dbReference type="GO" id="GO:0004364">
    <property type="term" value="F:glutathione transferase activity"/>
    <property type="evidence" value="ECO:0007669"/>
    <property type="project" value="TreeGrafter"/>
</dbReference>
<dbReference type="InterPro" id="IPR004046">
    <property type="entry name" value="GST_C"/>
</dbReference>
<accession>A0A8J4YQY1</accession>
<dbReference type="AlphaFoldDB" id="A0A8J4YQY1"/>
<feature type="domain" description="GST N-terminal" evidence="2">
    <location>
        <begin position="1"/>
        <end position="61"/>
    </location>
</feature>
<dbReference type="PANTHER" id="PTHR43917">
    <property type="match status" value="1"/>
</dbReference>
<dbReference type="Gene3D" id="3.40.30.10">
    <property type="entry name" value="Glutaredoxin"/>
    <property type="match status" value="1"/>
</dbReference>
<comment type="similarity">
    <text evidence="1">Belongs to the GST superfamily.</text>
</comment>
<dbReference type="Proteomes" id="UP000770661">
    <property type="component" value="Unassembled WGS sequence"/>
</dbReference>
<dbReference type="SFLD" id="SFLDG00358">
    <property type="entry name" value="Main_(cytGST)"/>
    <property type="match status" value="1"/>
</dbReference>
<evidence type="ECO:0000259" key="2">
    <source>
        <dbReference type="PROSITE" id="PS50404"/>
    </source>
</evidence>
<dbReference type="GO" id="GO:0006749">
    <property type="term" value="P:glutathione metabolic process"/>
    <property type="evidence" value="ECO:0007669"/>
    <property type="project" value="TreeGrafter"/>
</dbReference>
<sequence length="199" mass="22668">MPTYVLNNAGFHFRCWGDHLKKPFEDVNPFKKVPAVQDGDFRILESCAALRYIASKYDSAGTWYPADLKVRCKVDEYLDWQHLNTRTHGLGYFVNMTLVPMKTGTEPDMTVVQKHEEELGRVEDLFASYFLNDKPFIAGDTVTIADLQAACEFEQPQAAGYKLKTATKEYLERVRKAVGHGLYDELHAAPKDLVKAMKK</sequence>
<evidence type="ECO:0000313" key="4">
    <source>
        <dbReference type="Proteomes" id="UP000770661"/>
    </source>
</evidence>
<reference evidence="3" key="1">
    <citation type="submission" date="2020-07" db="EMBL/GenBank/DDBJ databases">
        <title>The High-quality genome of the commercially important snow crab, Chionoecetes opilio.</title>
        <authorList>
            <person name="Jeong J.-H."/>
            <person name="Ryu S."/>
        </authorList>
    </citation>
    <scope>NUCLEOTIDE SEQUENCE</scope>
    <source>
        <strain evidence="3">MADBK_172401_WGS</strain>
        <tissue evidence="3">Digestive gland</tissue>
    </source>
</reference>
<dbReference type="InterPro" id="IPR036249">
    <property type="entry name" value="Thioredoxin-like_sf"/>
</dbReference>